<name>A0A076LCP7_9EURY</name>
<dbReference type="RefSeq" id="WP_048202101.1">
    <property type="nucleotide sequence ID" value="NZ_CP009149.1"/>
</dbReference>
<dbReference type="Pfam" id="PF02635">
    <property type="entry name" value="DsrE"/>
    <property type="match status" value="1"/>
</dbReference>
<evidence type="ECO:0000313" key="3">
    <source>
        <dbReference type="Proteomes" id="UP000028781"/>
    </source>
</evidence>
<dbReference type="SUPFAM" id="SSF75169">
    <property type="entry name" value="DsrEFH-like"/>
    <property type="match status" value="1"/>
</dbReference>
<dbReference type="Gene3D" id="3.40.1260.10">
    <property type="entry name" value="DsrEFH-like"/>
    <property type="match status" value="1"/>
</dbReference>
<dbReference type="EMBL" id="CP009149">
    <property type="protein sequence ID" value="AIJ05971.1"/>
    <property type="molecule type" value="Genomic_DNA"/>
</dbReference>
<gene>
    <name evidence="2" type="ORF">JH146_1128</name>
</gene>
<dbReference type="Gene3D" id="3.30.110.40">
    <property type="entry name" value="TusA-like domain"/>
    <property type="match status" value="1"/>
</dbReference>
<dbReference type="Proteomes" id="UP000028781">
    <property type="component" value="Chromosome"/>
</dbReference>
<dbReference type="PANTHER" id="PTHR33279:SF18">
    <property type="entry name" value="SULFUR CARRIER PROTEIN MJ0990-RELATED"/>
    <property type="match status" value="1"/>
</dbReference>
<dbReference type="HOGENOM" id="CLU_088479_0_0_2"/>
<evidence type="ECO:0000313" key="2">
    <source>
        <dbReference type="EMBL" id="AIJ05971.1"/>
    </source>
</evidence>
<dbReference type="AlphaFoldDB" id="A0A076LCP7"/>
<dbReference type="Pfam" id="PF01206">
    <property type="entry name" value="TusA"/>
    <property type="match status" value="1"/>
</dbReference>
<proteinExistence type="predicted"/>
<dbReference type="STRING" id="1301915.JH146_1128"/>
<dbReference type="InterPro" id="IPR027396">
    <property type="entry name" value="DsrEFH-like"/>
</dbReference>
<dbReference type="KEGG" id="mjh:JH146_1128"/>
<dbReference type="PANTHER" id="PTHR33279">
    <property type="entry name" value="SULFUR CARRIER PROTEIN YEDF-RELATED"/>
    <property type="match status" value="1"/>
</dbReference>
<dbReference type="GeneID" id="24891739"/>
<evidence type="ECO:0000259" key="1">
    <source>
        <dbReference type="PROSITE" id="PS01148"/>
    </source>
</evidence>
<dbReference type="InterPro" id="IPR001455">
    <property type="entry name" value="TusA-like"/>
</dbReference>
<feature type="domain" description="UPF0033" evidence="1">
    <location>
        <begin position="73"/>
        <end position="97"/>
    </location>
</feature>
<sequence>MIRKFKVKGLRSPSLLIDMILSDTKDGILVVETDGEEQIKDIENLLKKYNLKYEVDGNIVKIYVGEIQADRTINVVGATCPGPIMMVSDILSKMKNGEILEIICGKNALTDLTEGLKGMGNEIIKVEDKGDGTYRILLKKGEKKEEKAAAITKIDEFFIINTTGTGNAEKAYATFMMADVALKMNLKPTIFLMMDGASLALKGECDKVKHPAFPKLGDLVREILKRGVKVYVCELSAQFRGINENNLEEGFEIAGAPTFLNYLSKPNVRPVWL</sequence>
<dbReference type="CDD" id="cd00291">
    <property type="entry name" value="SirA_YedF_YeeD"/>
    <property type="match status" value="1"/>
</dbReference>
<reference evidence="2 3" key="1">
    <citation type="journal article" date="2015" name="Int. J. Syst. Evol. Microbiol.">
        <title>M ethanocaldococcus bathoardescens sp. nov., a hyperthermophilic methanogen isolated from a volcanically active deep-sea hydrothermal vent.</title>
        <authorList>
            <person name="Stewart L.C."/>
            <person name="Jung J.H."/>
            <person name="Kim Y.T."/>
            <person name="Kwon S.W."/>
            <person name="Park C.S."/>
            <person name="Holden J.F."/>
        </authorList>
    </citation>
    <scope>NUCLEOTIDE SEQUENCE [LARGE SCALE GENOMIC DNA]</scope>
    <source>
        <strain evidence="2 3">JH146</strain>
    </source>
</reference>
<dbReference type="InterPro" id="IPR003787">
    <property type="entry name" value="Sulphur_relay_DsrE/F-like"/>
</dbReference>
<dbReference type="InterPro" id="IPR036868">
    <property type="entry name" value="TusA-like_sf"/>
</dbReference>
<dbReference type="SUPFAM" id="SSF64307">
    <property type="entry name" value="SirA-like"/>
    <property type="match status" value="1"/>
</dbReference>
<organism evidence="2 3">
    <name type="scientific">Methanocaldococcus bathoardescens</name>
    <dbReference type="NCBI Taxonomy" id="1301915"/>
    <lineage>
        <taxon>Archaea</taxon>
        <taxon>Methanobacteriati</taxon>
        <taxon>Methanobacteriota</taxon>
        <taxon>Methanomada group</taxon>
        <taxon>Methanococci</taxon>
        <taxon>Methanococcales</taxon>
        <taxon>Methanocaldococcaceae</taxon>
        <taxon>Methanocaldococcus</taxon>
    </lineage>
</organism>
<protein>
    <submittedName>
        <fullName evidence="2">DsrE family protein</fullName>
    </submittedName>
</protein>
<keyword evidence="3" id="KW-1185">Reference proteome</keyword>
<dbReference type="PROSITE" id="PS01148">
    <property type="entry name" value="UPF0033"/>
    <property type="match status" value="1"/>
</dbReference>
<accession>A0A076LCP7</accession>
<dbReference type="OrthoDB" id="45650at2157"/>